<feature type="compositionally biased region" description="Polar residues" evidence="1">
    <location>
        <begin position="915"/>
        <end position="928"/>
    </location>
</feature>
<feature type="compositionally biased region" description="Pro residues" evidence="1">
    <location>
        <begin position="955"/>
        <end position="978"/>
    </location>
</feature>
<feature type="compositionally biased region" description="Polar residues" evidence="1">
    <location>
        <begin position="738"/>
        <end position="758"/>
    </location>
</feature>
<feature type="compositionally biased region" description="Polar residues" evidence="1">
    <location>
        <begin position="1296"/>
        <end position="1307"/>
    </location>
</feature>
<feature type="compositionally biased region" description="Polar residues" evidence="1">
    <location>
        <begin position="386"/>
        <end position="395"/>
    </location>
</feature>
<dbReference type="PANTHER" id="PTHR23039">
    <property type="entry name" value="NANCE-HORAN SYNDROME PROTEIN"/>
    <property type="match status" value="1"/>
</dbReference>
<proteinExistence type="predicted"/>
<sequence>MRKEKHSGSLRKERDKKEKAATVTRTLSWLSGSSLSRQTRKLFRSHNDLNTLSRTEHRDQVKGDDDDWVYEPQHYIAVSNLDEESKWTVHYTAPWHQQENVFLPSSRPACVEELHRQAKVNLKTALRDCDKLRKDGFRSSQYYSQGPTFSGSAHSRNSQLEDEDEEDFDDKSISSSAEEDKISSTMRAHTALKSEVDGQESCFTPLPTPEEKMRQEAQAILTDIVPINVTAKGRGGELRPQSMFIPGQFSTLERSGSVCSTLRHSMTKDSGCQTEEVKIVPPSMRRIRAQRGQGIAAQMAGMSTSANNISTVPKDYSLGSPVHVMAPRFNGDLQRFHSLPRGARVSLNAELLSSSTSCRPEDSAVPASRQIGKLQADETAVHMRNSPRTGTSARPKSQEVRGSHGDWGTACVVSSHAAYSKSFIPNAALSCSAEMFALHSTSSPAQQLNARLLGISSGVNEESSTSVATSVETGDTDMQEARQSDSSLNSHSTIAAGTASSDEQWIYDTPENVLPKRPLTSSCSTPINHLYNSLERSSKGTDSSSLYSMDNDGYYTSMHLDSGLRPKGHSIAGRAARHSMYECIGQPGDRSSIYSDQSLSRSISLRKSKKPPLPPARTDSLKRLPKNNNGVNASNGSILNESLIATLQQSLQNGLKGKGSLTSPSQSPCSDYEDPWMLRPRSQSSLSAGSSGVSAAGVANVYSICHVTPSHSDTSSLRSDYAESWGYYMEYPRLHSDQAQSPAHTNSLSNVGQPGSMTDRQHIHNDTQKTLPPAQGNMSAKPQANTSSPDRVHRLTSPSSGYSSQSNTPTAGTPVPSFIRSMSPSGSKPKPRVPERKSSLLSSVSISSSSTSLSSNTSDSVRNNIPPLPPPLPNSSVSPLIPEPFPPPLPPCSPVCASSQTFPPPPAPPLPSSPQHAVSVSPLSINSSPEFPPPPPPEVLNDHSMLHNGSFKPSFHPPPPLSPPPENVHIPPPPPPSLPTLTPIIPASASLKGIKDRLKSVNSDRKSVSVNSEEIGKSTMPLITPFALQSVQLRSVKQPENREDSNKSQEVKTEQISTKPGTKEKFEELEAQTVLPLDSFSNPEINETLKENIITKDKKIQLYKANSGQEMPYETKNYPSDDFISHTLAKAEVDGMQMERTQQNNTSKKKPPVFSKKPKFPHVSAAEPELRVENKQTLDNVEDSSFQVVSNTQKEMANCAPNTEVQESLPVEEVEENDYKSSAESSSCESSICPTAGQVEEPPQTPTIQESSAVDGAVGTSEGEEEENGDYDDEEDELSSTAGSVCSKDDGEVFESNASNSPQTPSINGEDMVTPTRPRTTEDLFAAIHRSKRKVLGRKESDDDRLRGNSSPPVTPTGPSPSLNSNVPRQTGSIQRNLRKSATSSDTFKALLLKKGSRSEGSFRMSAAEMLRTTDPRFQRTRSLDSSLDPTSPTAGLDSPCSSPGRCKRVPEDWPRNEAILPRYSLCSPLSPPSMLGPKYSRSRTPPSAASSKYNSRSRILSSPMTVICEREGELTESGESLDESFSVSPLVSSSPIPQDSNGTLCERES</sequence>
<feature type="compositionally biased region" description="Polar residues" evidence="1">
    <location>
        <begin position="626"/>
        <end position="635"/>
    </location>
</feature>
<feature type="compositionally biased region" description="Low complexity" evidence="1">
    <location>
        <begin position="1465"/>
        <end position="1476"/>
    </location>
</feature>
<accession>A0AA88P3I2</accession>
<feature type="region of interest" description="Disordered" evidence="1">
    <location>
        <begin position="654"/>
        <end position="691"/>
    </location>
</feature>
<feature type="compositionally biased region" description="Acidic residues" evidence="1">
    <location>
        <begin position="160"/>
        <end position="169"/>
    </location>
</feature>
<evidence type="ECO:0000256" key="1">
    <source>
        <dbReference type="SAM" id="MobiDB-lite"/>
    </source>
</evidence>
<dbReference type="EMBL" id="JAVHJS010000003">
    <property type="protein sequence ID" value="KAK2864154.1"/>
    <property type="molecule type" value="Genomic_DNA"/>
</dbReference>
<dbReference type="Proteomes" id="UP001187315">
    <property type="component" value="Unassembled WGS sequence"/>
</dbReference>
<gene>
    <name evidence="2" type="ORF">Q7C36_003308</name>
</gene>
<protein>
    <recommendedName>
        <fullName evidence="4">NHS-like protein 1</fullName>
    </recommendedName>
</protein>
<organism evidence="2 3">
    <name type="scientific">Tachysurus vachellii</name>
    <name type="common">Darkbarbel catfish</name>
    <name type="synonym">Pelteobagrus vachellii</name>
    <dbReference type="NCBI Taxonomy" id="175792"/>
    <lineage>
        <taxon>Eukaryota</taxon>
        <taxon>Metazoa</taxon>
        <taxon>Chordata</taxon>
        <taxon>Craniata</taxon>
        <taxon>Vertebrata</taxon>
        <taxon>Euteleostomi</taxon>
        <taxon>Actinopterygii</taxon>
        <taxon>Neopterygii</taxon>
        <taxon>Teleostei</taxon>
        <taxon>Ostariophysi</taxon>
        <taxon>Siluriformes</taxon>
        <taxon>Bagridae</taxon>
        <taxon>Tachysurus</taxon>
    </lineage>
</organism>
<feature type="region of interest" description="Disordered" evidence="1">
    <location>
        <begin position="140"/>
        <end position="185"/>
    </location>
</feature>
<dbReference type="Pfam" id="PF15273">
    <property type="entry name" value="NHS"/>
    <property type="match status" value="3"/>
</dbReference>
<keyword evidence="3" id="KW-1185">Reference proteome</keyword>
<feature type="region of interest" description="Disordered" evidence="1">
    <location>
        <begin position="1511"/>
        <end position="1550"/>
    </location>
</feature>
<evidence type="ECO:0000313" key="3">
    <source>
        <dbReference type="Proteomes" id="UP001187315"/>
    </source>
</evidence>
<feature type="compositionally biased region" description="Pro residues" evidence="1">
    <location>
        <begin position="881"/>
        <end position="893"/>
    </location>
</feature>
<reference evidence="2" key="1">
    <citation type="submission" date="2023-08" db="EMBL/GenBank/DDBJ databases">
        <title>Pelteobagrus vachellii genome.</title>
        <authorList>
            <person name="Liu H."/>
        </authorList>
    </citation>
    <scope>NUCLEOTIDE SEQUENCE</scope>
    <source>
        <strain evidence="2">PRFRI_2022a</strain>
        <tissue evidence="2">Muscle</tissue>
    </source>
</reference>
<dbReference type="InterPro" id="IPR024845">
    <property type="entry name" value="NHS-like"/>
</dbReference>
<feature type="compositionally biased region" description="Polar residues" evidence="1">
    <location>
        <begin position="776"/>
        <end position="789"/>
    </location>
</feature>
<feature type="compositionally biased region" description="Polar residues" evidence="1">
    <location>
        <begin position="1363"/>
        <end position="1387"/>
    </location>
</feature>
<dbReference type="GO" id="GO:0030154">
    <property type="term" value="P:cell differentiation"/>
    <property type="evidence" value="ECO:0007669"/>
    <property type="project" value="TreeGrafter"/>
</dbReference>
<feature type="compositionally biased region" description="Pro residues" evidence="1">
    <location>
        <begin position="902"/>
        <end position="912"/>
    </location>
</feature>
<feature type="compositionally biased region" description="Polar residues" evidence="1">
    <location>
        <begin position="1177"/>
        <end position="1206"/>
    </location>
</feature>
<feature type="region of interest" description="Disordered" evidence="1">
    <location>
        <begin position="1465"/>
        <end position="1498"/>
    </location>
</feature>
<feature type="compositionally biased region" description="Basic and acidic residues" evidence="1">
    <location>
        <begin position="1337"/>
        <end position="1347"/>
    </location>
</feature>
<feature type="compositionally biased region" description="Polar residues" evidence="1">
    <location>
        <begin position="796"/>
        <end position="811"/>
    </location>
</feature>
<feature type="compositionally biased region" description="Low complexity" evidence="1">
    <location>
        <begin position="1222"/>
        <end position="1231"/>
    </location>
</feature>
<feature type="region of interest" description="Disordered" evidence="1">
    <location>
        <begin position="738"/>
        <end position="984"/>
    </location>
</feature>
<feature type="region of interest" description="Disordered" evidence="1">
    <location>
        <begin position="1135"/>
        <end position="1452"/>
    </location>
</feature>
<feature type="compositionally biased region" description="Polar residues" evidence="1">
    <location>
        <begin position="140"/>
        <end position="158"/>
    </location>
</feature>
<feature type="region of interest" description="Disordered" evidence="1">
    <location>
        <begin position="592"/>
        <end position="635"/>
    </location>
</feature>
<feature type="compositionally biased region" description="Low complexity" evidence="1">
    <location>
        <begin position="1525"/>
        <end position="1536"/>
    </location>
</feature>
<feature type="compositionally biased region" description="Polar residues" evidence="1">
    <location>
        <begin position="1424"/>
        <end position="1434"/>
    </location>
</feature>
<feature type="compositionally biased region" description="Low complexity" evidence="1">
    <location>
        <begin position="682"/>
        <end position="691"/>
    </location>
</feature>
<feature type="compositionally biased region" description="Acidic residues" evidence="1">
    <location>
        <begin position="1262"/>
        <end position="1278"/>
    </location>
</feature>
<feature type="compositionally biased region" description="Polar residues" evidence="1">
    <location>
        <begin position="660"/>
        <end position="669"/>
    </location>
</feature>
<feature type="compositionally biased region" description="Low complexity" evidence="1">
    <location>
        <begin position="1483"/>
        <end position="1492"/>
    </location>
</feature>
<feature type="region of interest" description="Disordered" evidence="1">
    <location>
        <begin position="1"/>
        <end position="21"/>
    </location>
</feature>
<name>A0AA88P3I2_TACVA</name>
<feature type="compositionally biased region" description="Basic and acidic residues" evidence="1">
    <location>
        <begin position="1"/>
        <end position="20"/>
    </location>
</feature>
<dbReference type="PANTHER" id="PTHR23039:SF3">
    <property type="entry name" value="NHS-LIKE PROTEIN 1"/>
    <property type="match status" value="1"/>
</dbReference>
<feature type="compositionally biased region" description="Basic and acidic residues" evidence="1">
    <location>
        <begin position="1037"/>
        <end position="1053"/>
    </location>
</feature>
<evidence type="ECO:0008006" key="4">
    <source>
        <dbReference type="Google" id="ProtNLM"/>
    </source>
</evidence>
<feature type="compositionally biased region" description="Basic residues" evidence="1">
    <location>
        <begin position="1147"/>
        <end position="1160"/>
    </location>
</feature>
<feature type="compositionally biased region" description="Low complexity" evidence="1">
    <location>
        <begin position="839"/>
        <end position="865"/>
    </location>
</feature>
<feature type="region of interest" description="Disordered" evidence="1">
    <location>
        <begin position="1034"/>
        <end position="1065"/>
    </location>
</feature>
<feature type="region of interest" description="Disordered" evidence="1">
    <location>
        <begin position="380"/>
        <end position="405"/>
    </location>
</feature>
<comment type="caution">
    <text evidence="2">The sequence shown here is derived from an EMBL/GenBank/DDBJ whole genome shotgun (WGS) entry which is preliminary data.</text>
</comment>
<evidence type="ECO:0000313" key="2">
    <source>
        <dbReference type="EMBL" id="KAK2864154.1"/>
    </source>
</evidence>